<dbReference type="PANTHER" id="PTHR22916">
    <property type="entry name" value="GLYCOSYLTRANSFERASE"/>
    <property type="match status" value="1"/>
</dbReference>
<dbReference type="CDD" id="cd00761">
    <property type="entry name" value="Glyco_tranf_GTA_type"/>
    <property type="match status" value="1"/>
</dbReference>
<sequence>MNYKVSIIIPCYNAEDTIQRAINSIINQNMGFNNIELLLYDDASTDNTKKILKKYSEKYKNIISFFGTENKGPGFGKNKCLENASGEYVLFLDSDDEYDQEMCEKLYSNAIIENADLVSCGVLRIDNINTSKIDLEYDDSKSHENFENKISFINENIFYLNDHLSTHCLFRKDIINQNKIYFLETYYAEDIYFKAIFRLYSKKAVYLKNFYGYIHHAYTDSITSNITLSNLNEIHNVYLKILEKIKKYDLDLAYIFKGHIICSLIRLYALNLVKSPKKDVINFLKKMREFEIYVNFNHVNTPSINILNIFILKEKYELAYLYLHLLRIIYHSKTLRKIYRKIF</sequence>
<reference evidence="2 3" key="1">
    <citation type="submission" date="2015-04" db="EMBL/GenBank/DDBJ databases">
        <title>The complete genome sequence of the rumen methanogen Methanobrevibacter millerae SM9.</title>
        <authorList>
            <person name="Leahy S.C."/>
            <person name="Kelly W.J."/>
            <person name="Pacheco D.M."/>
            <person name="Li D."/>
            <person name="Altermann E."/>
            <person name="Attwood G.T."/>
        </authorList>
    </citation>
    <scope>NUCLEOTIDE SEQUENCE [LARGE SCALE GENOMIC DNA]</scope>
    <source>
        <strain evidence="2 3">SM9</strain>
    </source>
</reference>
<evidence type="ECO:0000313" key="2">
    <source>
        <dbReference type="EMBL" id="ALT69293.1"/>
    </source>
</evidence>
<gene>
    <name evidence="2" type="ORF">sm9_1516</name>
</gene>
<proteinExistence type="predicted"/>
<dbReference type="Pfam" id="PF00535">
    <property type="entry name" value="Glycos_transf_2"/>
    <property type="match status" value="1"/>
</dbReference>
<dbReference type="EMBL" id="CP011266">
    <property type="protein sequence ID" value="ALT69293.1"/>
    <property type="molecule type" value="Genomic_DNA"/>
</dbReference>
<dbReference type="SUPFAM" id="SSF53448">
    <property type="entry name" value="Nucleotide-diphospho-sugar transferases"/>
    <property type="match status" value="1"/>
</dbReference>
<keyword evidence="3" id="KW-1185">Reference proteome</keyword>
<evidence type="ECO:0000259" key="1">
    <source>
        <dbReference type="Pfam" id="PF00535"/>
    </source>
</evidence>
<dbReference type="Gene3D" id="3.90.550.10">
    <property type="entry name" value="Spore Coat Polysaccharide Biosynthesis Protein SpsA, Chain A"/>
    <property type="match status" value="1"/>
</dbReference>
<dbReference type="PANTHER" id="PTHR22916:SF3">
    <property type="entry name" value="UDP-GLCNAC:BETAGAL BETA-1,3-N-ACETYLGLUCOSAMINYLTRANSFERASE-LIKE PROTEIN 1"/>
    <property type="match status" value="1"/>
</dbReference>
<dbReference type="GO" id="GO:0016758">
    <property type="term" value="F:hexosyltransferase activity"/>
    <property type="evidence" value="ECO:0007669"/>
    <property type="project" value="UniProtKB-ARBA"/>
</dbReference>
<protein>
    <submittedName>
        <fullName evidence="2">Glycosyl transferase GT2 family</fullName>
    </submittedName>
</protein>
<dbReference type="KEGG" id="mmil:sm9_1516"/>
<dbReference type="OrthoDB" id="46222at2157"/>
<dbReference type="PATRIC" id="fig|230361.4.peg.1565"/>
<evidence type="ECO:0000313" key="3">
    <source>
        <dbReference type="Proteomes" id="UP000067738"/>
    </source>
</evidence>
<dbReference type="Proteomes" id="UP000067738">
    <property type="component" value="Chromosome"/>
</dbReference>
<dbReference type="InterPro" id="IPR029044">
    <property type="entry name" value="Nucleotide-diphossugar_trans"/>
</dbReference>
<dbReference type="AlphaFoldDB" id="A0A0U3EL85"/>
<dbReference type="InterPro" id="IPR001173">
    <property type="entry name" value="Glyco_trans_2-like"/>
</dbReference>
<keyword evidence="2" id="KW-0808">Transferase</keyword>
<dbReference type="GeneID" id="26736457"/>
<accession>A0A0U3EL85</accession>
<name>A0A0U3EL85_9EURY</name>
<dbReference type="RefSeq" id="WP_058739529.1">
    <property type="nucleotide sequence ID" value="NZ_CP011266.1"/>
</dbReference>
<feature type="domain" description="Glycosyltransferase 2-like" evidence="1">
    <location>
        <begin position="6"/>
        <end position="134"/>
    </location>
</feature>
<organism evidence="2 3">
    <name type="scientific">Methanobrevibacter millerae</name>
    <dbReference type="NCBI Taxonomy" id="230361"/>
    <lineage>
        <taxon>Archaea</taxon>
        <taxon>Methanobacteriati</taxon>
        <taxon>Methanobacteriota</taxon>
        <taxon>Methanomada group</taxon>
        <taxon>Methanobacteria</taxon>
        <taxon>Methanobacteriales</taxon>
        <taxon>Methanobacteriaceae</taxon>
        <taxon>Methanobrevibacter</taxon>
    </lineage>
</organism>